<dbReference type="CDD" id="cd04301">
    <property type="entry name" value="NAT_SF"/>
    <property type="match status" value="1"/>
</dbReference>
<dbReference type="NCBIfam" id="NF040501">
    <property type="entry name" value="resist_ArsN2"/>
    <property type="match status" value="1"/>
</dbReference>
<keyword evidence="3" id="KW-1185">Reference proteome</keyword>
<dbReference type="PROSITE" id="PS51186">
    <property type="entry name" value="GNAT"/>
    <property type="match status" value="1"/>
</dbReference>
<dbReference type="Pfam" id="PF00583">
    <property type="entry name" value="Acetyltransf_1"/>
    <property type="match status" value="1"/>
</dbReference>
<evidence type="ECO:0000259" key="1">
    <source>
        <dbReference type="PROSITE" id="PS51186"/>
    </source>
</evidence>
<evidence type="ECO:0000313" key="3">
    <source>
        <dbReference type="Proteomes" id="UP000295238"/>
    </source>
</evidence>
<dbReference type="GO" id="GO:0016747">
    <property type="term" value="F:acyltransferase activity, transferring groups other than amino-acyl groups"/>
    <property type="evidence" value="ECO:0007669"/>
    <property type="project" value="InterPro"/>
</dbReference>
<dbReference type="InterPro" id="IPR016181">
    <property type="entry name" value="Acyl_CoA_acyltransferase"/>
</dbReference>
<dbReference type="EMBL" id="SMTL01000003">
    <property type="protein sequence ID" value="TDK35166.1"/>
    <property type="molecule type" value="Genomic_DNA"/>
</dbReference>
<proteinExistence type="predicted"/>
<gene>
    <name evidence="2" type="ORF">E2F50_12940</name>
</gene>
<dbReference type="SUPFAM" id="SSF55729">
    <property type="entry name" value="Acyl-CoA N-acyltransferases (Nat)"/>
    <property type="match status" value="1"/>
</dbReference>
<dbReference type="Gene3D" id="3.40.630.30">
    <property type="match status" value="1"/>
</dbReference>
<feature type="domain" description="N-acetyltransferase" evidence="1">
    <location>
        <begin position="1"/>
        <end position="152"/>
    </location>
</feature>
<accession>A0A4R5UH77</accession>
<dbReference type="OrthoDB" id="5197788at2"/>
<reference evidence="2 3" key="1">
    <citation type="submission" date="2019-03" db="EMBL/GenBank/DDBJ databases">
        <title>Rhizobium sp. nov., an bacterium isolated from biocrust in Mu Us Desert.</title>
        <authorList>
            <person name="Lixiong L."/>
        </authorList>
    </citation>
    <scope>NUCLEOTIDE SEQUENCE [LARGE SCALE GENOMIC DNA]</scope>
    <source>
        <strain evidence="2 3">SPY-1</strain>
    </source>
</reference>
<evidence type="ECO:0000313" key="2">
    <source>
        <dbReference type="EMBL" id="TDK35166.1"/>
    </source>
</evidence>
<comment type="caution">
    <text evidence="2">The sequence shown here is derived from an EMBL/GenBank/DDBJ whole genome shotgun (WGS) entry which is preliminary data.</text>
</comment>
<dbReference type="Proteomes" id="UP000295238">
    <property type="component" value="Unassembled WGS sequence"/>
</dbReference>
<name>A0A4R5UH77_9HYPH</name>
<sequence>MILPVNEPGDLKQQRIGQADVGLREALQAASLPVDDLDEDGRSFFRFTHYGETVGFGGLKQYGEVALLRSLVVLPPQRGKGNGEVITRRLLDQAAADGVRTVYLLTESAAPFFEHLGFSRIDRSAAPDAILATGQAASLCPASAALLSKTIKG</sequence>
<dbReference type="AlphaFoldDB" id="A0A4R5UH77"/>
<dbReference type="RefSeq" id="WP_133316589.1">
    <property type="nucleotide sequence ID" value="NZ_SMTL01000003.1"/>
</dbReference>
<dbReference type="InterPro" id="IPR000182">
    <property type="entry name" value="GNAT_dom"/>
</dbReference>
<organism evidence="2 3">
    <name type="scientific">Rhizobium deserti</name>
    <dbReference type="NCBI Taxonomy" id="2547961"/>
    <lineage>
        <taxon>Bacteria</taxon>
        <taxon>Pseudomonadati</taxon>
        <taxon>Pseudomonadota</taxon>
        <taxon>Alphaproteobacteria</taxon>
        <taxon>Hyphomicrobiales</taxon>
        <taxon>Rhizobiaceae</taxon>
        <taxon>Rhizobium/Agrobacterium group</taxon>
        <taxon>Rhizobium</taxon>
    </lineage>
</organism>
<keyword evidence="2" id="KW-0808">Transferase</keyword>
<protein>
    <submittedName>
        <fullName evidence="2">GNAT family N-acetyltransferase</fullName>
    </submittedName>
</protein>